<keyword evidence="13" id="KW-1185">Reference proteome</keyword>
<evidence type="ECO:0000256" key="1">
    <source>
        <dbReference type="ARBA" id="ARBA00004167"/>
    </source>
</evidence>
<dbReference type="PANTHER" id="PTHR23277">
    <property type="entry name" value="NECTIN-RELATED"/>
    <property type="match status" value="1"/>
</dbReference>
<dbReference type="GO" id="GO:0016020">
    <property type="term" value="C:membrane"/>
    <property type="evidence" value="ECO:0007669"/>
    <property type="project" value="UniProtKB-SubCell"/>
</dbReference>
<feature type="domain" description="Ig-like" evidence="11">
    <location>
        <begin position="143"/>
        <end position="238"/>
    </location>
</feature>
<dbReference type="SMART" id="SM00409">
    <property type="entry name" value="IG"/>
    <property type="match status" value="2"/>
</dbReference>
<evidence type="ECO:0000313" key="12">
    <source>
        <dbReference type="Ensembl" id="ENSDLAP00005021562.2"/>
    </source>
</evidence>
<dbReference type="InterPro" id="IPR013162">
    <property type="entry name" value="CD80_C2-set"/>
</dbReference>
<dbReference type="InterPro" id="IPR013783">
    <property type="entry name" value="Ig-like_fold"/>
</dbReference>
<comment type="similarity">
    <text evidence="2">Belongs to the nectin family.</text>
</comment>
<dbReference type="Ensembl" id="ENSDLAT00005023073.2">
    <property type="protein sequence ID" value="ENSDLAP00005021562.2"/>
    <property type="gene ID" value="ENSDLAG00005009959.2"/>
</dbReference>
<dbReference type="GeneTree" id="ENSGT00940000164822"/>
<keyword evidence="4" id="KW-0732">Signal</keyword>
<dbReference type="PROSITE" id="PS50835">
    <property type="entry name" value="IG_LIKE"/>
    <property type="match status" value="2"/>
</dbReference>
<organism evidence="12 13">
    <name type="scientific">Dicentrarchus labrax</name>
    <name type="common">European seabass</name>
    <name type="synonym">Morone labrax</name>
    <dbReference type="NCBI Taxonomy" id="13489"/>
    <lineage>
        <taxon>Eukaryota</taxon>
        <taxon>Metazoa</taxon>
        <taxon>Chordata</taxon>
        <taxon>Craniata</taxon>
        <taxon>Vertebrata</taxon>
        <taxon>Euteleostomi</taxon>
        <taxon>Actinopterygii</taxon>
        <taxon>Neopterygii</taxon>
        <taxon>Teleostei</taxon>
        <taxon>Neoteleostei</taxon>
        <taxon>Acanthomorphata</taxon>
        <taxon>Eupercaria</taxon>
        <taxon>Moronidae</taxon>
        <taxon>Dicentrarchus</taxon>
    </lineage>
</organism>
<dbReference type="InterPro" id="IPR036179">
    <property type="entry name" value="Ig-like_dom_sf"/>
</dbReference>
<dbReference type="Gene3D" id="2.60.40.10">
    <property type="entry name" value="Immunoglobulins"/>
    <property type="match status" value="2"/>
</dbReference>
<dbReference type="SMART" id="SM00406">
    <property type="entry name" value="IGv"/>
    <property type="match status" value="1"/>
</dbReference>
<dbReference type="PANTHER" id="PTHR23277:SF106">
    <property type="entry name" value="NECTIN-1 ISOFORM X1-RELATED"/>
    <property type="match status" value="1"/>
</dbReference>
<accession>A0A8C4GP09</accession>
<keyword evidence="5" id="KW-0677">Repeat</keyword>
<dbReference type="Proteomes" id="UP000694389">
    <property type="component" value="Unassembled WGS sequence"/>
</dbReference>
<evidence type="ECO:0000256" key="7">
    <source>
        <dbReference type="ARBA" id="ARBA00022989"/>
    </source>
</evidence>
<evidence type="ECO:0000256" key="9">
    <source>
        <dbReference type="ARBA" id="ARBA00023157"/>
    </source>
</evidence>
<reference evidence="12" key="1">
    <citation type="submission" date="2025-08" db="UniProtKB">
        <authorList>
            <consortium name="Ensembl"/>
        </authorList>
    </citation>
    <scope>IDENTIFICATION</scope>
</reference>
<keyword evidence="10" id="KW-0325">Glycoprotein</keyword>
<keyword evidence="7" id="KW-1133">Transmembrane helix</keyword>
<dbReference type="InterPro" id="IPR003599">
    <property type="entry name" value="Ig_sub"/>
</dbReference>
<keyword evidence="9" id="KW-1015">Disulfide bond</keyword>
<dbReference type="AlphaFoldDB" id="A0A8C4GP09"/>
<proteinExistence type="inferred from homology"/>
<evidence type="ECO:0000256" key="3">
    <source>
        <dbReference type="ARBA" id="ARBA00022692"/>
    </source>
</evidence>
<evidence type="ECO:0000256" key="5">
    <source>
        <dbReference type="ARBA" id="ARBA00022737"/>
    </source>
</evidence>
<dbReference type="GO" id="GO:0007156">
    <property type="term" value="P:homophilic cell adhesion via plasma membrane adhesion molecules"/>
    <property type="evidence" value="ECO:0007669"/>
    <property type="project" value="TreeGrafter"/>
</dbReference>
<dbReference type="InterPro" id="IPR007110">
    <property type="entry name" value="Ig-like_dom"/>
</dbReference>
<dbReference type="GO" id="GO:0007157">
    <property type="term" value="P:heterophilic cell-cell adhesion via plasma membrane cell adhesion molecules"/>
    <property type="evidence" value="ECO:0007669"/>
    <property type="project" value="TreeGrafter"/>
</dbReference>
<keyword evidence="3" id="KW-0812">Transmembrane</keyword>
<evidence type="ECO:0000256" key="6">
    <source>
        <dbReference type="ARBA" id="ARBA00022889"/>
    </source>
</evidence>
<dbReference type="SUPFAM" id="SSF48726">
    <property type="entry name" value="Immunoglobulin"/>
    <property type="match status" value="3"/>
</dbReference>
<keyword evidence="8" id="KW-0472">Membrane</keyword>
<sequence>FYWIYFKIGQCSQFFSSNIVCDFLSLTALQVTGGNMTVVQGGTVVLPCKLTDTTEDLNQISWQRKTKERPRNENFFTIVQQAGPKFVNGEDLRFKFVGSMSDLNGSLQLSSVTLLDEGIYTCIFTLFPSGNHITEIPLNVLVPPVSSLKDNHPALGKEEVSLGTCTAAASKPPAQVKWVIGPLEGKVNAITSSTKHDNDTTTTVSSLLGVPTREINQRLVHCVITSAALSKEETLPFTIQKHGRLHGRQPMVSDNSWPQSAVRMEDATLQFLSMTSNLNGLYQCEASNTYGTKLGHLYVHVSSGEIRFDLVVVNVGWIEWVSVAKAHTSRPPVKFPAMSR</sequence>
<evidence type="ECO:0000313" key="13">
    <source>
        <dbReference type="Proteomes" id="UP000694389"/>
    </source>
</evidence>
<comment type="subcellular location">
    <subcellularLocation>
        <location evidence="1">Membrane</location>
        <topology evidence="1">Single-pass membrane protein</topology>
    </subcellularLocation>
</comment>
<dbReference type="InterPro" id="IPR051427">
    <property type="entry name" value="Nectin/Nectin-like"/>
</dbReference>
<dbReference type="Pfam" id="PF08205">
    <property type="entry name" value="C2-set_2"/>
    <property type="match status" value="1"/>
</dbReference>
<dbReference type="InterPro" id="IPR013106">
    <property type="entry name" value="Ig_V-set"/>
</dbReference>
<evidence type="ECO:0000256" key="4">
    <source>
        <dbReference type="ARBA" id="ARBA00022729"/>
    </source>
</evidence>
<evidence type="ECO:0000256" key="10">
    <source>
        <dbReference type="ARBA" id="ARBA00023180"/>
    </source>
</evidence>
<reference evidence="12" key="2">
    <citation type="submission" date="2025-09" db="UniProtKB">
        <authorList>
            <consortium name="Ensembl"/>
        </authorList>
    </citation>
    <scope>IDENTIFICATION</scope>
</reference>
<keyword evidence="6" id="KW-0130">Cell adhesion</keyword>
<feature type="domain" description="Ig-like" evidence="11">
    <location>
        <begin position="27"/>
        <end position="139"/>
    </location>
</feature>
<dbReference type="Pfam" id="PF07686">
    <property type="entry name" value="V-set"/>
    <property type="match status" value="1"/>
</dbReference>
<dbReference type="GO" id="GO:0005912">
    <property type="term" value="C:adherens junction"/>
    <property type="evidence" value="ECO:0007669"/>
    <property type="project" value="TreeGrafter"/>
</dbReference>
<evidence type="ECO:0000256" key="8">
    <source>
        <dbReference type="ARBA" id="ARBA00023136"/>
    </source>
</evidence>
<evidence type="ECO:0000256" key="2">
    <source>
        <dbReference type="ARBA" id="ARBA00007810"/>
    </source>
</evidence>
<evidence type="ECO:0000259" key="11">
    <source>
        <dbReference type="PROSITE" id="PS50835"/>
    </source>
</evidence>
<name>A0A8C4GP09_DICLA</name>
<protein>
    <recommendedName>
        <fullName evidence="11">Ig-like domain-containing protein</fullName>
    </recommendedName>
</protein>